<gene>
    <name evidence="3" type="ordered locus">Francci3_0705</name>
</gene>
<dbReference type="KEGG" id="fra:Francci3_0705"/>
<keyword evidence="4" id="KW-1185">Reference proteome</keyword>
<dbReference type="HOGENOM" id="CLU_562314_0_0_11"/>
<reference evidence="3 4" key="1">
    <citation type="journal article" date="2007" name="Genome Res.">
        <title>Genome characteristics of facultatively symbiotic Frankia sp. strains reflect host range and host plant biogeography.</title>
        <authorList>
            <person name="Normand P."/>
            <person name="Lapierre P."/>
            <person name="Tisa L.S."/>
            <person name="Gogarten J.P."/>
            <person name="Alloisio N."/>
            <person name="Bagnarol E."/>
            <person name="Bassi C.A."/>
            <person name="Berry A.M."/>
            <person name="Bickhart D.M."/>
            <person name="Choisne N."/>
            <person name="Couloux A."/>
            <person name="Cournoyer B."/>
            <person name="Cruveiller S."/>
            <person name="Daubin V."/>
            <person name="Demange N."/>
            <person name="Francino M.P."/>
            <person name="Goltsman E."/>
            <person name="Huang Y."/>
            <person name="Kopp O.R."/>
            <person name="Labarre L."/>
            <person name="Lapidus A."/>
            <person name="Lavire C."/>
            <person name="Marechal J."/>
            <person name="Martinez M."/>
            <person name="Mastronunzio J.E."/>
            <person name="Mullin B.C."/>
            <person name="Niemann J."/>
            <person name="Pujic P."/>
            <person name="Rawnsley T."/>
            <person name="Rouy Z."/>
            <person name="Schenowitz C."/>
            <person name="Sellstedt A."/>
            <person name="Tavares F."/>
            <person name="Tomkins J.P."/>
            <person name="Vallenet D."/>
            <person name="Valverde C."/>
            <person name="Wall L.G."/>
            <person name="Wang Y."/>
            <person name="Medigue C."/>
            <person name="Benson D.R."/>
        </authorList>
    </citation>
    <scope>NUCLEOTIDE SEQUENCE [LARGE SCALE GENOMIC DNA]</scope>
    <source>
        <strain evidence="4">DSM 45818 / CECT 9043 / CcI3</strain>
    </source>
</reference>
<dbReference type="AlphaFoldDB" id="Q2JF53"/>
<sequence length="410" mass="43348">MQSPGPGPQDPDAQTQGVDGNAGGSYSASPYSAGSAPFGDEDETHLIGDSAPGVNQPGGYPPTAQYSQHQNPQHQYAQNPYAQHQHPQHQHPQHQHPQHQHQHQHPQHQYAQNPYRGTDQYPPTAVHPPSGGYPPGEGYGQDYPVGGYPTESYPQQAYQQNYQPGYQQGYQQQGYPAADGYGGYPPPGAPPRPGGSQRRRNTIIAAAVAATLLLIVVSVALLSGGSDNPGTVAASESPSASPTSTSPSSSPSPSPSPSPSVSPSVSPSAQFTSAQHALLAKLDSSVMMDCEPNSEAEGGHIKASLFCNSDDGKVVAAYSYATTSDLNSDVEVRKSLVTTTGGKCEQGGDEVFTWNFHEGATQGTAVCNVRDGDHFIFWSYNSTLVSFMATGPDGAALYEWWSNFDPVPKA</sequence>
<keyword evidence="2" id="KW-0812">Transmembrane</keyword>
<feature type="compositionally biased region" description="Low complexity" evidence="1">
    <location>
        <begin position="231"/>
        <end position="249"/>
    </location>
</feature>
<feature type="compositionally biased region" description="Pro residues" evidence="1">
    <location>
        <begin position="250"/>
        <end position="260"/>
    </location>
</feature>
<feature type="region of interest" description="Disordered" evidence="1">
    <location>
        <begin position="1"/>
        <end position="197"/>
    </location>
</feature>
<dbReference type="STRING" id="106370.Francci3_0705"/>
<feature type="compositionally biased region" description="Pro residues" evidence="1">
    <location>
        <begin position="184"/>
        <end position="193"/>
    </location>
</feature>
<evidence type="ECO:0000256" key="2">
    <source>
        <dbReference type="SAM" id="Phobius"/>
    </source>
</evidence>
<feature type="region of interest" description="Disordered" evidence="1">
    <location>
        <begin position="228"/>
        <end position="269"/>
    </location>
</feature>
<protein>
    <submittedName>
        <fullName evidence="3">Uncharacterized protein</fullName>
    </submittedName>
</protein>
<evidence type="ECO:0000313" key="4">
    <source>
        <dbReference type="Proteomes" id="UP000001937"/>
    </source>
</evidence>
<feature type="transmembrane region" description="Helical" evidence="2">
    <location>
        <begin position="202"/>
        <end position="222"/>
    </location>
</feature>
<name>Q2JF53_FRACC</name>
<feature type="compositionally biased region" description="Polar residues" evidence="1">
    <location>
        <begin position="64"/>
        <end position="82"/>
    </location>
</feature>
<keyword evidence="2" id="KW-1133">Transmembrane helix</keyword>
<accession>Q2JF53</accession>
<dbReference type="eggNOG" id="COG0443">
    <property type="taxonomic scope" value="Bacteria"/>
</dbReference>
<feature type="compositionally biased region" description="Basic residues" evidence="1">
    <location>
        <begin position="86"/>
        <end position="106"/>
    </location>
</feature>
<evidence type="ECO:0000256" key="1">
    <source>
        <dbReference type="SAM" id="MobiDB-lite"/>
    </source>
</evidence>
<dbReference type="EMBL" id="CP000249">
    <property type="protein sequence ID" value="ABD10089.1"/>
    <property type="molecule type" value="Genomic_DNA"/>
</dbReference>
<feature type="compositionally biased region" description="Low complexity" evidence="1">
    <location>
        <begin position="153"/>
        <end position="179"/>
    </location>
</feature>
<keyword evidence="2" id="KW-0472">Membrane</keyword>
<organism evidence="3 4">
    <name type="scientific">Frankia casuarinae (strain DSM 45818 / CECT 9043 / HFP020203 / CcI3)</name>
    <dbReference type="NCBI Taxonomy" id="106370"/>
    <lineage>
        <taxon>Bacteria</taxon>
        <taxon>Bacillati</taxon>
        <taxon>Actinomycetota</taxon>
        <taxon>Actinomycetes</taxon>
        <taxon>Frankiales</taxon>
        <taxon>Frankiaceae</taxon>
        <taxon>Frankia</taxon>
    </lineage>
</organism>
<evidence type="ECO:0000313" key="3">
    <source>
        <dbReference type="EMBL" id="ABD10089.1"/>
    </source>
</evidence>
<dbReference type="Proteomes" id="UP000001937">
    <property type="component" value="Chromosome"/>
</dbReference>
<feature type="compositionally biased region" description="Low complexity" evidence="1">
    <location>
        <begin position="24"/>
        <end position="37"/>
    </location>
</feature>
<proteinExistence type="predicted"/>